<sequence length="118" mass="13672">MSMAAKEMVWLSRLLEEIHVPFSPPAYLYCDNTAALHIASNSVFHERTNHIERDCHKVREYIEKGLIKTMYVRTGQQVADVLTKPLYPAPFRENIRKMGVHNIFTPSSVYRIGFSSHH</sequence>
<name>A0ABD1ANS2_CARAN</name>
<dbReference type="PANTHER" id="PTHR11439">
    <property type="entry name" value="GAG-POL-RELATED RETROTRANSPOSON"/>
    <property type="match status" value="1"/>
</dbReference>
<evidence type="ECO:0000313" key="1">
    <source>
        <dbReference type="EMBL" id="KAL1208412.1"/>
    </source>
</evidence>
<evidence type="ECO:0000313" key="2">
    <source>
        <dbReference type="Proteomes" id="UP001558713"/>
    </source>
</evidence>
<dbReference type="Proteomes" id="UP001558713">
    <property type="component" value="Unassembled WGS sequence"/>
</dbReference>
<dbReference type="CDD" id="cd09272">
    <property type="entry name" value="RNase_HI_RT_Ty1"/>
    <property type="match status" value="1"/>
</dbReference>
<reference evidence="1 2" key="1">
    <citation type="submission" date="2024-04" db="EMBL/GenBank/DDBJ databases">
        <title>Genome assembly C_amara_ONT_v2.</title>
        <authorList>
            <person name="Yant L."/>
            <person name="Moore C."/>
            <person name="Slenker M."/>
        </authorList>
    </citation>
    <scope>NUCLEOTIDE SEQUENCE [LARGE SCALE GENOMIC DNA]</scope>
    <source>
        <tissue evidence="1">Leaf</tissue>
    </source>
</reference>
<organism evidence="1 2">
    <name type="scientific">Cardamine amara subsp. amara</name>
    <dbReference type="NCBI Taxonomy" id="228776"/>
    <lineage>
        <taxon>Eukaryota</taxon>
        <taxon>Viridiplantae</taxon>
        <taxon>Streptophyta</taxon>
        <taxon>Embryophyta</taxon>
        <taxon>Tracheophyta</taxon>
        <taxon>Spermatophyta</taxon>
        <taxon>Magnoliopsida</taxon>
        <taxon>eudicotyledons</taxon>
        <taxon>Gunneridae</taxon>
        <taxon>Pentapetalae</taxon>
        <taxon>rosids</taxon>
        <taxon>malvids</taxon>
        <taxon>Brassicales</taxon>
        <taxon>Brassicaceae</taxon>
        <taxon>Cardamineae</taxon>
        <taxon>Cardamine</taxon>
    </lineage>
</organism>
<gene>
    <name evidence="1" type="ORF">V5N11_020202</name>
</gene>
<proteinExistence type="predicted"/>
<dbReference type="EMBL" id="JBANAX010000449">
    <property type="protein sequence ID" value="KAL1208412.1"/>
    <property type="molecule type" value="Genomic_DNA"/>
</dbReference>
<keyword evidence="2" id="KW-1185">Reference proteome</keyword>
<accession>A0ABD1ANS2</accession>
<dbReference type="AlphaFoldDB" id="A0ABD1ANS2"/>
<protein>
    <submittedName>
        <fullName evidence="1">Retrovirus-related Pol polyprotein from transposon RE2</fullName>
    </submittedName>
</protein>
<comment type="caution">
    <text evidence="1">The sequence shown here is derived from an EMBL/GenBank/DDBJ whole genome shotgun (WGS) entry which is preliminary data.</text>
</comment>
<dbReference type="PANTHER" id="PTHR11439:SF470">
    <property type="entry name" value="CYSTEINE-RICH RLK (RECEPTOR-LIKE PROTEIN KINASE) 8"/>
    <property type="match status" value="1"/>
</dbReference>